<dbReference type="InterPro" id="IPR012340">
    <property type="entry name" value="NA-bd_OB-fold"/>
</dbReference>
<dbReference type="Pfam" id="PF00436">
    <property type="entry name" value="SSB"/>
    <property type="match status" value="1"/>
</dbReference>
<dbReference type="EMBL" id="PXYY01000004">
    <property type="protein sequence ID" value="PSJ81305.1"/>
    <property type="molecule type" value="Genomic_DNA"/>
</dbReference>
<dbReference type="HAMAP" id="MF_00984">
    <property type="entry name" value="SSB"/>
    <property type="match status" value="1"/>
</dbReference>
<dbReference type="NCBIfam" id="TIGR00621">
    <property type="entry name" value="ssb"/>
    <property type="match status" value="1"/>
</dbReference>
<proteinExistence type="inferred from homology"/>
<dbReference type="Gene3D" id="2.40.50.140">
    <property type="entry name" value="Nucleic acid-binding proteins"/>
    <property type="match status" value="1"/>
</dbReference>
<dbReference type="AlphaFoldDB" id="A0A2P7U2X9"/>
<evidence type="ECO:0000256" key="1">
    <source>
        <dbReference type="ARBA" id="ARBA00023125"/>
    </source>
</evidence>
<dbReference type="PROSITE" id="PS50935">
    <property type="entry name" value="SSB"/>
    <property type="match status" value="1"/>
</dbReference>
<dbReference type="PANTHER" id="PTHR10302:SF27">
    <property type="entry name" value="SINGLE-STRANDED DNA-BINDING PROTEIN"/>
    <property type="match status" value="1"/>
</dbReference>
<dbReference type="RefSeq" id="WP_106740000.1">
    <property type="nucleotide sequence ID" value="NZ_PXYY01000004.1"/>
</dbReference>
<comment type="subunit">
    <text evidence="2">Homotetramer.</text>
</comment>
<dbReference type="CDD" id="cd04496">
    <property type="entry name" value="SSB_OBF"/>
    <property type="match status" value="1"/>
</dbReference>
<evidence type="ECO:0000256" key="2">
    <source>
        <dbReference type="HAMAP-Rule" id="MF_00984"/>
    </source>
</evidence>
<protein>
    <recommendedName>
        <fullName evidence="2 3">Single-stranded DNA-binding protein</fullName>
        <shortName evidence="2">SSB</shortName>
    </recommendedName>
</protein>
<sequence length="134" mass="15332">MPYVNKIEIMGNLGRNPELRYMPDGRAVTNVSVAVQKTWNDRETREQKERTEWFSVILYGGQAETVCRLMEKGDCLQVWGEVQSRQVQGRDGSEKTVFEVIGKEMQIIRTSPRERVSGGIHDMMKTSVGQPVQK</sequence>
<dbReference type="GO" id="GO:0009295">
    <property type="term" value="C:nucleoid"/>
    <property type="evidence" value="ECO:0007669"/>
    <property type="project" value="TreeGrafter"/>
</dbReference>
<dbReference type="GO" id="GO:0006260">
    <property type="term" value="P:DNA replication"/>
    <property type="evidence" value="ECO:0007669"/>
    <property type="project" value="InterPro"/>
</dbReference>
<reference evidence="4 5" key="1">
    <citation type="submission" date="2018-03" db="EMBL/GenBank/DDBJ databases">
        <title>Neisseria weixii sp. nov., isolated from the intestinal contents of Tibetan Plateau pika (Ochotona curzoniae) in Yushu, Qinghai Province, China.</title>
        <authorList>
            <person name="Gui Z."/>
        </authorList>
    </citation>
    <scope>NUCLEOTIDE SEQUENCE [LARGE SCALE GENOMIC DNA]</scope>
    <source>
        <strain evidence="4 5">ATCC 51483</strain>
    </source>
</reference>
<dbReference type="GO" id="GO:0003697">
    <property type="term" value="F:single-stranded DNA binding"/>
    <property type="evidence" value="ECO:0007669"/>
    <property type="project" value="UniProtKB-UniRule"/>
</dbReference>
<dbReference type="Proteomes" id="UP000241868">
    <property type="component" value="Unassembled WGS sequence"/>
</dbReference>
<dbReference type="SUPFAM" id="SSF50249">
    <property type="entry name" value="Nucleic acid-binding proteins"/>
    <property type="match status" value="1"/>
</dbReference>
<name>A0A2P7U2X9_9NEIS</name>
<dbReference type="InterPro" id="IPR000424">
    <property type="entry name" value="Primosome_PriB/ssb"/>
</dbReference>
<dbReference type="OrthoDB" id="9809878at2"/>
<evidence type="ECO:0000313" key="4">
    <source>
        <dbReference type="EMBL" id="PSJ81305.1"/>
    </source>
</evidence>
<organism evidence="4 5">
    <name type="scientific">Neisseria iguanae</name>
    <dbReference type="NCBI Taxonomy" id="90242"/>
    <lineage>
        <taxon>Bacteria</taxon>
        <taxon>Pseudomonadati</taxon>
        <taxon>Pseudomonadota</taxon>
        <taxon>Betaproteobacteria</taxon>
        <taxon>Neisseriales</taxon>
        <taxon>Neisseriaceae</taxon>
        <taxon>Neisseria</taxon>
    </lineage>
</organism>
<comment type="caution">
    <text evidence="2">Lacks conserved residue(s) required for the propagation of feature annotation.</text>
</comment>
<keyword evidence="5" id="KW-1185">Reference proteome</keyword>
<keyword evidence="1 2" id="KW-0238">DNA-binding</keyword>
<comment type="caution">
    <text evidence="4">The sequence shown here is derived from an EMBL/GenBank/DDBJ whole genome shotgun (WGS) entry which is preliminary data.</text>
</comment>
<accession>A0A2P7U2X9</accession>
<evidence type="ECO:0000256" key="3">
    <source>
        <dbReference type="RuleBase" id="RU000524"/>
    </source>
</evidence>
<dbReference type="InterPro" id="IPR011344">
    <property type="entry name" value="ssDNA-bd"/>
</dbReference>
<gene>
    <name evidence="4" type="ORF">C7N83_01105</name>
</gene>
<evidence type="ECO:0000313" key="5">
    <source>
        <dbReference type="Proteomes" id="UP000241868"/>
    </source>
</evidence>
<dbReference type="PANTHER" id="PTHR10302">
    <property type="entry name" value="SINGLE-STRANDED DNA-BINDING PROTEIN"/>
    <property type="match status" value="1"/>
</dbReference>